<organism evidence="2 3">
    <name type="scientific">Manduca sexta</name>
    <name type="common">Tobacco hawkmoth</name>
    <name type="synonym">Tobacco hornworm</name>
    <dbReference type="NCBI Taxonomy" id="7130"/>
    <lineage>
        <taxon>Eukaryota</taxon>
        <taxon>Metazoa</taxon>
        <taxon>Ecdysozoa</taxon>
        <taxon>Arthropoda</taxon>
        <taxon>Hexapoda</taxon>
        <taxon>Insecta</taxon>
        <taxon>Pterygota</taxon>
        <taxon>Neoptera</taxon>
        <taxon>Endopterygota</taxon>
        <taxon>Lepidoptera</taxon>
        <taxon>Glossata</taxon>
        <taxon>Ditrysia</taxon>
        <taxon>Bombycoidea</taxon>
        <taxon>Sphingidae</taxon>
        <taxon>Sphinginae</taxon>
        <taxon>Sphingini</taxon>
        <taxon>Manduca</taxon>
    </lineage>
</organism>
<dbReference type="PROSITE" id="PS50181">
    <property type="entry name" value="FBOX"/>
    <property type="match status" value="1"/>
</dbReference>
<comment type="caution">
    <text evidence="2">The sequence shown here is derived from an EMBL/GenBank/DDBJ whole genome shotgun (WGS) entry which is preliminary data.</text>
</comment>
<dbReference type="Gene3D" id="1.20.1280.50">
    <property type="match status" value="1"/>
</dbReference>
<dbReference type="InterPro" id="IPR032675">
    <property type="entry name" value="LRR_dom_sf"/>
</dbReference>
<name>A0A921YMG8_MANSE</name>
<dbReference type="AlphaFoldDB" id="A0A921YMG8"/>
<dbReference type="PANTHER" id="PTHR38926">
    <property type="entry name" value="F-BOX DOMAIN CONTAINING PROTEIN, EXPRESSED"/>
    <property type="match status" value="1"/>
</dbReference>
<reference evidence="2" key="1">
    <citation type="journal article" date="2016" name="Insect Biochem. Mol. Biol.">
        <title>Multifaceted biological insights from a draft genome sequence of the tobacco hornworm moth, Manduca sexta.</title>
        <authorList>
            <person name="Kanost M.R."/>
            <person name="Arrese E.L."/>
            <person name="Cao X."/>
            <person name="Chen Y.R."/>
            <person name="Chellapilla S."/>
            <person name="Goldsmith M.R."/>
            <person name="Grosse-Wilde E."/>
            <person name="Heckel D.G."/>
            <person name="Herndon N."/>
            <person name="Jiang H."/>
            <person name="Papanicolaou A."/>
            <person name="Qu J."/>
            <person name="Soulages J.L."/>
            <person name="Vogel H."/>
            <person name="Walters J."/>
            <person name="Waterhouse R.M."/>
            <person name="Ahn S.J."/>
            <person name="Almeida F.C."/>
            <person name="An C."/>
            <person name="Aqrawi P."/>
            <person name="Bretschneider A."/>
            <person name="Bryant W.B."/>
            <person name="Bucks S."/>
            <person name="Chao H."/>
            <person name="Chevignon G."/>
            <person name="Christen J.M."/>
            <person name="Clarke D.F."/>
            <person name="Dittmer N.T."/>
            <person name="Ferguson L.C.F."/>
            <person name="Garavelou S."/>
            <person name="Gordon K.H.J."/>
            <person name="Gunaratna R.T."/>
            <person name="Han Y."/>
            <person name="Hauser F."/>
            <person name="He Y."/>
            <person name="Heidel-Fischer H."/>
            <person name="Hirsh A."/>
            <person name="Hu Y."/>
            <person name="Jiang H."/>
            <person name="Kalra D."/>
            <person name="Klinner C."/>
            <person name="Konig C."/>
            <person name="Kovar C."/>
            <person name="Kroll A.R."/>
            <person name="Kuwar S.S."/>
            <person name="Lee S.L."/>
            <person name="Lehman R."/>
            <person name="Li K."/>
            <person name="Li Z."/>
            <person name="Liang H."/>
            <person name="Lovelace S."/>
            <person name="Lu Z."/>
            <person name="Mansfield J.H."/>
            <person name="McCulloch K.J."/>
            <person name="Mathew T."/>
            <person name="Morton B."/>
            <person name="Muzny D.M."/>
            <person name="Neunemann D."/>
            <person name="Ongeri F."/>
            <person name="Pauchet Y."/>
            <person name="Pu L.L."/>
            <person name="Pyrousis I."/>
            <person name="Rao X.J."/>
            <person name="Redding A."/>
            <person name="Roesel C."/>
            <person name="Sanchez-Gracia A."/>
            <person name="Schaack S."/>
            <person name="Shukla A."/>
            <person name="Tetreau G."/>
            <person name="Wang Y."/>
            <person name="Xiong G.H."/>
            <person name="Traut W."/>
            <person name="Walsh T.K."/>
            <person name="Worley K.C."/>
            <person name="Wu D."/>
            <person name="Wu W."/>
            <person name="Wu Y.Q."/>
            <person name="Zhang X."/>
            <person name="Zou Z."/>
            <person name="Zucker H."/>
            <person name="Briscoe A.D."/>
            <person name="Burmester T."/>
            <person name="Clem R.J."/>
            <person name="Feyereisen R."/>
            <person name="Grimmelikhuijzen C.J.P."/>
            <person name="Hamodrakas S.J."/>
            <person name="Hansson B.S."/>
            <person name="Huguet E."/>
            <person name="Jermiin L.S."/>
            <person name="Lan Q."/>
            <person name="Lehman H.K."/>
            <person name="Lorenzen M."/>
            <person name="Merzendorfer H."/>
            <person name="Michalopoulos I."/>
            <person name="Morton D.B."/>
            <person name="Muthukrishnan S."/>
            <person name="Oakeshott J.G."/>
            <person name="Palmer W."/>
            <person name="Park Y."/>
            <person name="Passarelli A.L."/>
            <person name="Rozas J."/>
            <person name="Schwartz L.M."/>
            <person name="Smith W."/>
            <person name="Southgate A."/>
            <person name="Vilcinskas A."/>
            <person name="Vogt R."/>
            <person name="Wang P."/>
            <person name="Werren J."/>
            <person name="Yu X.Q."/>
            <person name="Zhou J.J."/>
            <person name="Brown S.J."/>
            <person name="Scherer S.E."/>
            <person name="Richards S."/>
            <person name="Blissard G.W."/>
        </authorList>
    </citation>
    <scope>NUCLEOTIDE SEQUENCE</scope>
</reference>
<evidence type="ECO:0000259" key="1">
    <source>
        <dbReference type="PROSITE" id="PS50181"/>
    </source>
</evidence>
<dbReference type="Gene3D" id="3.80.10.10">
    <property type="entry name" value="Ribonuclease Inhibitor"/>
    <property type="match status" value="1"/>
</dbReference>
<accession>A0A921YMG8</accession>
<dbReference type="PANTHER" id="PTHR38926:SF72">
    <property type="entry name" value="IM:7136021-RELATED"/>
    <property type="match status" value="1"/>
</dbReference>
<dbReference type="InterPro" id="IPR036047">
    <property type="entry name" value="F-box-like_dom_sf"/>
</dbReference>
<dbReference type="Pfam" id="PF12937">
    <property type="entry name" value="F-box-like"/>
    <property type="match status" value="1"/>
</dbReference>
<reference evidence="2" key="2">
    <citation type="submission" date="2020-12" db="EMBL/GenBank/DDBJ databases">
        <authorList>
            <person name="Kanost M."/>
        </authorList>
    </citation>
    <scope>NUCLEOTIDE SEQUENCE</scope>
</reference>
<feature type="domain" description="F-box" evidence="1">
    <location>
        <begin position="16"/>
        <end position="62"/>
    </location>
</feature>
<dbReference type="Proteomes" id="UP000791440">
    <property type="component" value="Unassembled WGS sequence"/>
</dbReference>
<gene>
    <name evidence="2" type="ORF">O3G_MSEX001745</name>
</gene>
<dbReference type="SUPFAM" id="SSF52047">
    <property type="entry name" value="RNI-like"/>
    <property type="match status" value="1"/>
</dbReference>
<proteinExistence type="predicted"/>
<protein>
    <recommendedName>
        <fullName evidence="1">F-box domain-containing protein</fullName>
    </recommendedName>
</protein>
<dbReference type="OrthoDB" id="10257471at2759"/>
<dbReference type="SUPFAM" id="SSF81383">
    <property type="entry name" value="F-box domain"/>
    <property type="match status" value="1"/>
</dbReference>
<dbReference type="SMART" id="SM00256">
    <property type="entry name" value="FBOX"/>
    <property type="match status" value="1"/>
</dbReference>
<evidence type="ECO:0000313" key="2">
    <source>
        <dbReference type="EMBL" id="KAG6441347.1"/>
    </source>
</evidence>
<dbReference type="InterPro" id="IPR001810">
    <property type="entry name" value="F-box_dom"/>
</dbReference>
<sequence>MDDLTNGNDETDSLIDSEIDILPEEIMLEIFKLLPVEAIVECEGVCQKWRRLARDTGLWRHIQIVCSGKTGMTEACEANMEIIKTHSECVRLLKLQYIYNYSIINSVINICPNLISLELVMCRIGQEFGTDIIKWPKLKKLNLKNSLLLNSKKLDIQFDQFKYLNYLALSDFGLSPNNCDTLLHCKYLTHILIEKIRELPLEYTKALILSKQDILIAFHIFGCDSIDDHCLFLLSQCPCLKDLAIIRCDLLTDKGLSYLKYLKNIQHLQIWNNIVFSEINLLKTLSSPNLMKLQSLSLSRIGYISPIIVDVISEYYTNLKFLAVYQCPILIYTDYVSQLKSKFKDIVLLY</sequence>
<keyword evidence="3" id="KW-1185">Reference proteome</keyword>
<dbReference type="EMBL" id="JH668285">
    <property type="protein sequence ID" value="KAG6441347.1"/>
    <property type="molecule type" value="Genomic_DNA"/>
</dbReference>
<evidence type="ECO:0000313" key="3">
    <source>
        <dbReference type="Proteomes" id="UP000791440"/>
    </source>
</evidence>